<evidence type="ECO:0000256" key="5">
    <source>
        <dbReference type="ARBA" id="ARBA00047942"/>
    </source>
</evidence>
<dbReference type="InterPro" id="IPR047939">
    <property type="entry name" value="BREX_1_PglX"/>
</dbReference>
<dbReference type="GO" id="GO:0009007">
    <property type="term" value="F:site-specific DNA-methyltransferase (adenine-specific) activity"/>
    <property type="evidence" value="ECO:0007669"/>
    <property type="project" value="UniProtKB-EC"/>
</dbReference>
<dbReference type="GO" id="GO:0006304">
    <property type="term" value="P:DNA modification"/>
    <property type="evidence" value="ECO:0007669"/>
    <property type="project" value="InterPro"/>
</dbReference>
<comment type="caution">
    <text evidence="7">The sequence shown here is derived from an EMBL/GenBank/DDBJ whole genome shotgun (WGS) entry which is preliminary data.</text>
</comment>
<protein>
    <recommendedName>
        <fullName evidence="1">site-specific DNA-methyltransferase (adenine-specific)</fullName>
        <ecNumber evidence="1">2.1.1.72</ecNumber>
    </recommendedName>
</protein>
<feature type="domain" description="Type II methyltransferase M.TaqI-like" evidence="6">
    <location>
        <begin position="336"/>
        <end position="549"/>
    </location>
</feature>
<keyword evidence="3 7" id="KW-0808">Transferase</keyword>
<evidence type="ECO:0000256" key="3">
    <source>
        <dbReference type="ARBA" id="ARBA00022679"/>
    </source>
</evidence>
<dbReference type="Gene3D" id="3.40.50.150">
    <property type="entry name" value="Vaccinia Virus protein VP39"/>
    <property type="match status" value="1"/>
</dbReference>
<dbReference type="NCBIfam" id="NF033452">
    <property type="entry name" value="BREX_1_MTaseX"/>
    <property type="match status" value="1"/>
</dbReference>
<dbReference type="SUPFAM" id="SSF53335">
    <property type="entry name" value="S-adenosyl-L-methionine-dependent methyltransferases"/>
    <property type="match status" value="1"/>
</dbReference>
<dbReference type="AlphaFoldDB" id="A0A2V1KCA2"/>
<evidence type="ECO:0000256" key="1">
    <source>
        <dbReference type="ARBA" id="ARBA00011900"/>
    </source>
</evidence>
<evidence type="ECO:0000259" key="6">
    <source>
        <dbReference type="Pfam" id="PF07669"/>
    </source>
</evidence>
<organism evidence="7 8">
    <name type="scientific">Ancrocorticia populi</name>
    <dbReference type="NCBI Taxonomy" id="2175228"/>
    <lineage>
        <taxon>Bacteria</taxon>
        <taxon>Bacillati</taxon>
        <taxon>Actinomycetota</taxon>
        <taxon>Actinomycetes</taxon>
        <taxon>Actinomycetales</taxon>
        <taxon>Actinomycetaceae</taxon>
        <taxon>Ancrocorticia</taxon>
    </lineage>
</organism>
<dbReference type="PANTHER" id="PTHR33841">
    <property type="entry name" value="DNA METHYLTRANSFERASE YEEA-RELATED"/>
    <property type="match status" value="1"/>
</dbReference>
<dbReference type="InterPro" id="IPR011639">
    <property type="entry name" value="MethylTrfase_TaqI-like_dom"/>
</dbReference>
<evidence type="ECO:0000313" key="7">
    <source>
        <dbReference type="EMBL" id="PWF26540.1"/>
    </source>
</evidence>
<evidence type="ECO:0000313" key="8">
    <source>
        <dbReference type="Proteomes" id="UP000245283"/>
    </source>
</evidence>
<sequence>METAPLKSFATWARTELITQVSARIAAVLAPASPERTENPRAIRSLETDIGKAGGDAKGKDVVADKVAYTWFNRIIALRFMDANGYTNAGVVSPAAGQTVGQPEVLADAKRGTFDPDVVNAKIAKDVTGLLDGTRSSTDPQGEAYTLLLAEYSRYWNKSMPFMFEREGDYTELLIPSNLLADESILARAVTTMTSAVCEDVEVIGWLYQFYISERKDEVFAGFKKNKKAGAAEIPAATQLFTPHWIVRYLVENSVGRLWMLNHPESRLVDQMDYYIAPVDEETDFLKLAGPEELTVIDPACGSGHMLTYAFDLLYAIYEEEGYAPSEIPELILTTNLYGSEIDPRAGALAAFALAMKARAKQRTFLYKLVELNICVIEPIQLGPDELECLLTNDGDRQAEEAFWNQFSNADTLGSLTRPQADSIGRFRAVLGAKTQAQPDLLLSATLDRAHTVIRQADHLSTRFSVTVANPPYMGSKQMPDSLLDLGKNYYPSSKRDLYSMFLERYLGLTLPGGCVAMITMHSWMFTSSYELLREKIITSAHIACMAHLGAGAFDSIAGEVVATTAFVIQCAPAGSVHGSFDRLLTARGEHGKSTTLLSASNRYSASSDDLEMLPGKQIAYWLSPAVRQVFSNANLLGDVATLRQGLATGDNDRFLRHWWEVSLSNIGVGLTSVDEALGSGKRWFPHNKGGAFRKWYGNQDHVIAFSPADYSQLSKLGNHLPSRQFYFMPSVSWSQVSSGEPAFRTFPAGFVFDVGGNSALHPDSDLRSEILAIGNSSVGTALLAAIAPTMNFVVGDVARLPVRRAADSTELLDIVGRLVFRAARDWNDFETSRSFTVPSWVQDRAVGIDLRVAIERWSAHQRATSEEQRLDEAENNRLVAAAYGLEEETQTNVELSRVSLSRNVQFRYGPTKSVEECAALERRDVVSELISYAVGCMFGRYSLDVPGLILADQGSALHDYLSKVPQSTFVPDVDNVLPIVDGEWFEDDIVARFREFLRAAFGETHFEENLRFVEESLGVKTLRDYFITRGGKSKFYEDHVKRYKKRPIYWMFSSPKGSFNALIYMHRYNPSTVSTVLNDYLREYEAKLEASLHNLEREANGEGSPRQQAAAAKEAERLRKILVELSEYEHEVMYPLASEQVAIDLDDGVKSNYPKFGSALKKIQGL</sequence>
<evidence type="ECO:0000256" key="4">
    <source>
        <dbReference type="ARBA" id="ARBA00022691"/>
    </source>
</evidence>
<dbReference type="EC" id="2.1.1.72" evidence="1"/>
<proteinExistence type="predicted"/>
<comment type="catalytic activity">
    <reaction evidence="5">
        <text>a 2'-deoxyadenosine in DNA + S-adenosyl-L-methionine = an N(6)-methyl-2'-deoxyadenosine in DNA + S-adenosyl-L-homocysteine + H(+)</text>
        <dbReference type="Rhea" id="RHEA:15197"/>
        <dbReference type="Rhea" id="RHEA-COMP:12418"/>
        <dbReference type="Rhea" id="RHEA-COMP:12419"/>
        <dbReference type="ChEBI" id="CHEBI:15378"/>
        <dbReference type="ChEBI" id="CHEBI:57856"/>
        <dbReference type="ChEBI" id="CHEBI:59789"/>
        <dbReference type="ChEBI" id="CHEBI:90615"/>
        <dbReference type="ChEBI" id="CHEBI:90616"/>
        <dbReference type="EC" id="2.1.1.72"/>
    </reaction>
</comment>
<dbReference type="InterPro" id="IPR029063">
    <property type="entry name" value="SAM-dependent_MTases_sf"/>
</dbReference>
<accession>A0A2V1KCA2</accession>
<dbReference type="RefSeq" id="WP_109093613.1">
    <property type="nucleotide sequence ID" value="NZ_QETB01000003.1"/>
</dbReference>
<keyword evidence="2 7" id="KW-0489">Methyltransferase</keyword>
<dbReference type="PANTHER" id="PTHR33841:SF1">
    <property type="entry name" value="DNA METHYLTRANSFERASE A"/>
    <property type="match status" value="1"/>
</dbReference>
<name>A0A2V1KCA2_9ACTO</name>
<evidence type="ECO:0000256" key="2">
    <source>
        <dbReference type="ARBA" id="ARBA00022603"/>
    </source>
</evidence>
<keyword evidence="4" id="KW-0949">S-adenosyl-L-methionine</keyword>
<dbReference type="PRINTS" id="PR00507">
    <property type="entry name" value="N12N6MTFRASE"/>
</dbReference>
<gene>
    <name evidence="7" type="primary">pglX</name>
    <name evidence="7" type="ORF">DD236_06730</name>
</gene>
<dbReference type="GO" id="GO:0032259">
    <property type="term" value="P:methylation"/>
    <property type="evidence" value="ECO:0007669"/>
    <property type="project" value="UniProtKB-KW"/>
</dbReference>
<dbReference type="EMBL" id="QETB01000003">
    <property type="protein sequence ID" value="PWF26540.1"/>
    <property type="molecule type" value="Genomic_DNA"/>
</dbReference>
<dbReference type="Pfam" id="PF07669">
    <property type="entry name" value="Eco57I"/>
    <property type="match status" value="1"/>
</dbReference>
<dbReference type="Proteomes" id="UP000245283">
    <property type="component" value="Unassembled WGS sequence"/>
</dbReference>
<reference evidence="8" key="1">
    <citation type="submission" date="2018-05" db="EMBL/GenBank/DDBJ databases">
        <authorList>
            <person name="Li Y."/>
        </authorList>
    </citation>
    <scope>NUCLEOTIDE SEQUENCE [LARGE SCALE GENOMIC DNA]</scope>
    <source>
        <strain evidence="8">sk1b4</strain>
    </source>
</reference>
<keyword evidence="8" id="KW-1185">Reference proteome</keyword>
<dbReference type="InterPro" id="IPR050953">
    <property type="entry name" value="N4_N6_ade-DNA_methylase"/>
</dbReference>
<dbReference type="OrthoDB" id="4280289at2"/>